<dbReference type="SMART" id="SM00298">
    <property type="entry name" value="CHROMO"/>
    <property type="match status" value="1"/>
</dbReference>
<dbReference type="SUPFAM" id="SSF54160">
    <property type="entry name" value="Chromo domain-like"/>
    <property type="match status" value="1"/>
</dbReference>
<dbReference type="EMBL" id="CP033152">
    <property type="protein sequence ID" value="AYO43940.1"/>
    <property type="molecule type" value="Genomic_DNA"/>
</dbReference>
<evidence type="ECO:0000313" key="3">
    <source>
        <dbReference type="EMBL" id="AYO43940.1"/>
    </source>
</evidence>
<dbReference type="CDD" id="cd00024">
    <property type="entry name" value="CD_CSD"/>
    <property type="match status" value="1"/>
</dbReference>
<dbReference type="OrthoDB" id="433924at2759"/>
<keyword evidence="4" id="KW-1185">Reference proteome</keyword>
<accession>A0A3G2S7U7</accession>
<reference evidence="3 4" key="1">
    <citation type="submission" date="2018-10" db="EMBL/GenBank/DDBJ databases">
        <title>Complete genome sequence of Malassezia restricta CBS 7877.</title>
        <authorList>
            <person name="Morand S.C."/>
            <person name="Bertignac M."/>
            <person name="Iltis A."/>
            <person name="Kolder I."/>
            <person name="Pirovano W."/>
            <person name="Jourdain R."/>
            <person name="Clavaud C."/>
        </authorList>
    </citation>
    <scope>NUCLEOTIDE SEQUENCE [LARGE SCALE GENOMIC DNA]</scope>
    <source>
        <strain evidence="3 4">CBS 7877</strain>
    </source>
</reference>
<dbReference type="InterPro" id="IPR023780">
    <property type="entry name" value="Chromo_domain"/>
</dbReference>
<evidence type="ECO:0000256" key="1">
    <source>
        <dbReference type="SAM" id="MobiDB-lite"/>
    </source>
</evidence>
<feature type="domain" description="Chromo" evidence="2">
    <location>
        <begin position="6"/>
        <end position="72"/>
    </location>
</feature>
<dbReference type="STRING" id="425264.A0A3G2S7U7"/>
<dbReference type="Gene3D" id="2.40.50.40">
    <property type="match status" value="2"/>
</dbReference>
<evidence type="ECO:0000313" key="4">
    <source>
        <dbReference type="Proteomes" id="UP000269793"/>
    </source>
</evidence>
<gene>
    <name evidence="3" type="ORF">DNF11_2990</name>
</gene>
<dbReference type="Proteomes" id="UP000269793">
    <property type="component" value="Chromosome V"/>
</dbReference>
<feature type="region of interest" description="Disordered" evidence="1">
    <location>
        <begin position="86"/>
        <end position="105"/>
    </location>
</feature>
<dbReference type="VEuPathDB" id="FungiDB:DNF11_2990"/>
<sequence length="234" mass="26317">MEEHDESVEEVAVDAIVSHKLNVAENRVEYLIQWSENGKTTYTWEPEENAVDADDLIYQYWCEKQGSSHAAALDNVNAARRIAPRSNLAEDQAPPSLPPLSEARPAARLPPLRSFSQRVKHVSRPTSLKRYNVPCTYKYSPYKIPYGWCEKYSSSSSSGSRSPSSSGLPTLRQTEAGPVGEWDDQQAQVHALQRVNNHIETVVEVQGRTLTCSLHTAYQHCPQAMLAFYQTRVL</sequence>
<feature type="compositionally biased region" description="Low complexity" evidence="1">
    <location>
        <begin position="155"/>
        <end position="166"/>
    </location>
</feature>
<protein>
    <submittedName>
        <fullName evidence="3">Chromodomain protein</fullName>
    </submittedName>
</protein>
<dbReference type="Pfam" id="PF00385">
    <property type="entry name" value="Chromo"/>
    <property type="match status" value="1"/>
</dbReference>
<feature type="region of interest" description="Disordered" evidence="1">
    <location>
        <begin position="155"/>
        <end position="176"/>
    </location>
</feature>
<dbReference type="InterPro" id="IPR000953">
    <property type="entry name" value="Chromo/chromo_shadow_dom"/>
</dbReference>
<dbReference type="InterPro" id="IPR016197">
    <property type="entry name" value="Chromo-like_dom_sf"/>
</dbReference>
<proteinExistence type="predicted"/>
<dbReference type="PROSITE" id="PS50013">
    <property type="entry name" value="CHROMO_2"/>
    <property type="match status" value="1"/>
</dbReference>
<organism evidence="3 4">
    <name type="scientific">Malassezia restricta (strain ATCC 96810 / NBRC 103918 / CBS 7877)</name>
    <name type="common">Seborrheic dermatitis infection agent</name>
    <dbReference type="NCBI Taxonomy" id="425264"/>
    <lineage>
        <taxon>Eukaryota</taxon>
        <taxon>Fungi</taxon>
        <taxon>Dikarya</taxon>
        <taxon>Basidiomycota</taxon>
        <taxon>Ustilaginomycotina</taxon>
        <taxon>Malasseziomycetes</taxon>
        <taxon>Malasseziales</taxon>
        <taxon>Malasseziaceae</taxon>
        <taxon>Malassezia</taxon>
    </lineage>
</organism>
<name>A0A3G2S7U7_MALR7</name>
<dbReference type="GO" id="GO:0006338">
    <property type="term" value="P:chromatin remodeling"/>
    <property type="evidence" value="ECO:0007669"/>
    <property type="project" value="UniProtKB-ARBA"/>
</dbReference>
<dbReference type="AlphaFoldDB" id="A0A3G2S7U7"/>
<evidence type="ECO:0000259" key="2">
    <source>
        <dbReference type="PROSITE" id="PS50013"/>
    </source>
</evidence>